<dbReference type="PROSITE" id="PS51724">
    <property type="entry name" value="SPOR"/>
    <property type="match status" value="1"/>
</dbReference>
<evidence type="ECO:0000313" key="2">
    <source>
        <dbReference type="EMBL" id="CEN47347.1"/>
    </source>
</evidence>
<proteinExistence type="predicted"/>
<evidence type="ECO:0000313" key="3">
    <source>
        <dbReference type="Proteomes" id="UP000045051"/>
    </source>
</evidence>
<dbReference type="SUPFAM" id="SSF110997">
    <property type="entry name" value="Sporulation related repeat"/>
    <property type="match status" value="1"/>
</dbReference>
<dbReference type="InterPro" id="IPR007730">
    <property type="entry name" value="SPOR-like_dom"/>
</dbReference>
<dbReference type="RefSeq" id="WP_042344558.1">
    <property type="nucleotide sequence ID" value="NZ_CDOI01000155.1"/>
</dbReference>
<dbReference type="Gene3D" id="3.30.70.1070">
    <property type="entry name" value="Sporulation related repeat"/>
    <property type="match status" value="1"/>
</dbReference>
<reference evidence="2 3" key="1">
    <citation type="submission" date="2015-01" db="EMBL/GenBank/DDBJ databases">
        <authorList>
            <person name="Xiang T."/>
            <person name="Song Y."/>
            <person name="Huang L."/>
            <person name="Wang B."/>
            <person name="Wu P."/>
        </authorList>
    </citation>
    <scope>NUCLEOTIDE SEQUENCE [LARGE SCALE GENOMIC DNA]</scope>
    <source>
        <strain evidence="2 3">CcD38</strain>
    </source>
</reference>
<protein>
    <recommendedName>
        <fullName evidence="1">SPOR domain-containing protein</fullName>
    </recommendedName>
</protein>
<organism evidence="2 3">
    <name type="scientific">Capnocytophaga canis</name>
    <dbReference type="NCBI Taxonomy" id="1848903"/>
    <lineage>
        <taxon>Bacteria</taxon>
        <taxon>Pseudomonadati</taxon>
        <taxon>Bacteroidota</taxon>
        <taxon>Flavobacteriia</taxon>
        <taxon>Flavobacteriales</taxon>
        <taxon>Flavobacteriaceae</taxon>
        <taxon>Capnocytophaga</taxon>
    </lineage>
</organism>
<dbReference type="Pfam" id="PF05036">
    <property type="entry name" value="SPOR"/>
    <property type="match status" value="1"/>
</dbReference>
<dbReference type="InterPro" id="IPR036680">
    <property type="entry name" value="SPOR-like_sf"/>
</dbReference>
<evidence type="ECO:0000259" key="1">
    <source>
        <dbReference type="PROSITE" id="PS51724"/>
    </source>
</evidence>
<dbReference type="GO" id="GO:0042834">
    <property type="term" value="F:peptidoglycan binding"/>
    <property type="evidence" value="ECO:0007669"/>
    <property type="project" value="InterPro"/>
</dbReference>
<dbReference type="AlphaFoldDB" id="A0A0B7IBE8"/>
<keyword evidence="3" id="KW-1185">Reference proteome</keyword>
<accession>A0A0B7IBE8</accession>
<dbReference type="Proteomes" id="UP000045051">
    <property type="component" value="Unassembled WGS sequence"/>
</dbReference>
<feature type="domain" description="SPOR" evidence="1">
    <location>
        <begin position="390"/>
        <end position="467"/>
    </location>
</feature>
<name>A0A0B7IBE8_9FLAO</name>
<sequence>MKHITYIICIIFCFLCFSIKAQSIKTEFKIRYEAFVKGDIKIIGNNIVNREDRRNNSNIPFDDRSRGAKLNDELNMQYIDVDDDPTTFSSSSASFSFEGKQKAKVIYAGLYWTATYPYTSGTLKGTNYGIKDGTRENSQSVMIKTPSRKDYVHLQGELIYDGSKEHSLKGISPYVYYVNISYLLTNTASEGEYTVANIRAATGHIAGGSAAGWALVLVYENEDSNIKKIITYDGFESISNEPKTFSFSGFTTPAKDAFQTRIMGITLEGDFSMGGDQVTVSVPASGKSLTLESKIRPQRNFFNSAITWNDEFVRERNPASQNTLGFDIFKMDIPNVNQELIPNDASSLDLTYSKSLDRYYLFFTALEIENNPDAITRLHSSTRVTKISAEDVNKGYYIVVGVFLNQKNVKKRIQEMQSHGYKADTFHYKEQVLNYVYLEKYDSYEQALKRVEEIKNEGKIADPWILDVENYL</sequence>
<dbReference type="EMBL" id="CDOI01000155">
    <property type="protein sequence ID" value="CEN47347.1"/>
    <property type="molecule type" value="Genomic_DNA"/>
</dbReference>
<gene>
    <name evidence="2" type="ORF">CCAND38_430014</name>
</gene>